<dbReference type="RefSeq" id="WP_354600779.1">
    <property type="nucleotide sequence ID" value="NZ_JBEWZI010000008.1"/>
</dbReference>
<reference evidence="1 2" key="1">
    <citation type="submission" date="2024-07" db="EMBL/GenBank/DDBJ databases">
        <title>Uliginosibacterium flavum JJ3220;KACC:17644.</title>
        <authorList>
            <person name="Kim M.K."/>
        </authorList>
    </citation>
    <scope>NUCLEOTIDE SEQUENCE [LARGE SCALE GENOMIC DNA]</scope>
    <source>
        <strain evidence="1 2">KACC:17644</strain>
    </source>
</reference>
<dbReference type="Proteomes" id="UP001549691">
    <property type="component" value="Unassembled WGS sequence"/>
</dbReference>
<accession>A0ABV2TK73</accession>
<evidence type="ECO:0000313" key="2">
    <source>
        <dbReference type="Proteomes" id="UP001549691"/>
    </source>
</evidence>
<keyword evidence="2" id="KW-1185">Reference proteome</keyword>
<comment type="caution">
    <text evidence="1">The sequence shown here is derived from an EMBL/GenBank/DDBJ whole genome shotgun (WGS) entry which is preliminary data.</text>
</comment>
<protein>
    <submittedName>
        <fullName evidence="1">Uncharacterized protein</fullName>
    </submittedName>
</protein>
<dbReference type="EMBL" id="JBEWZI010000008">
    <property type="protein sequence ID" value="MET7014317.1"/>
    <property type="molecule type" value="Genomic_DNA"/>
</dbReference>
<evidence type="ECO:0000313" key="1">
    <source>
        <dbReference type="EMBL" id="MET7014317.1"/>
    </source>
</evidence>
<gene>
    <name evidence="1" type="ORF">ABXR19_08950</name>
</gene>
<sequence>MKTCSKSGLSCKGHTPGDPVFPTYMVEISTFAEGVWIRIAPGTPNPVFFEDADAFFDYPLASKGKFPLYQQGAAFQLSQLDEPESRLALAKKILGIASPPVFGVLHDTPEHFWNFWEEIIHGDRRHFRYYKITVPHYQAPGG</sequence>
<proteinExistence type="predicted"/>
<name>A0ABV2TK73_9RHOO</name>
<organism evidence="1 2">
    <name type="scientific">Uliginosibacterium flavum</name>
    <dbReference type="NCBI Taxonomy" id="1396831"/>
    <lineage>
        <taxon>Bacteria</taxon>
        <taxon>Pseudomonadati</taxon>
        <taxon>Pseudomonadota</taxon>
        <taxon>Betaproteobacteria</taxon>
        <taxon>Rhodocyclales</taxon>
        <taxon>Zoogloeaceae</taxon>
        <taxon>Uliginosibacterium</taxon>
    </lineage>
</organism>